<evidence type="ECO:0000256" key="3">
    <source>
        <dbReference type="ARBA" id="ARBA00023125"/>
    </source>
</evidence>
<gene>
    <name evidence="7" type="primary">seqA</name>
    <name evidence="7" type="ORF">STH12_01382</name>
</gene>
<dbReference type="SUPFAM" id="SSF82808">
    <property type="entry name" value="Replication modulator SeqA, C-terminal DNA-binding domain"/>
    <property type="match status" value="1"/>
</dbReference>
<comment type="function">
    <text evidence="4">Negative regulator of replication initiation, which contributes to regulation of DNA replication and ensures that replication initiation occurs exactly once per chromosome per cell cycle. Binds to pairs of hemimethylated GATC sequences in the oriC region, thus preventing assembly of replication proteins and re-initiation at newly replicated origins. Repression is relieved when the region becomes fully methylated.</text>
</comment>
<comment type="similarity">
    <text evidence="4">Belongs to the SeqA family.</text>
</comment>
<protein>
    <recommendedName>
        <fullName evidence="4">Negative modulator of initiation of replication</fullName>
    </recommendedName>
</protein>
<reference evidence="8" key="1">
    <citation type="submission" date="2017-03" db="EMBL/GenBank/DDBJ databases">
        <title>Full genome sequence of a non-lethal Shewanella isolate that potentiates virulence of Vibio parahaemolyticus causing acute hepatopancreatic necrosis disease (AHPND) in shrimp.</title>
        <authorList>
            <person name="Prachumwat A."/>
            <person name="Sritunyalucksana K."/>
        </authorList>
    </citation>
    <scope>NUCLEOTIDE SEQUENCE [LARGE SCALE GENOMIC DNA]</scope>
    <source>
        <strain evidence="8">TH2012</strain>
    </source>
</reference>
<evidence type="ECO:0000256" key="2">
    <source>
        <dbReference type="ARBA" id="ARBA00022880"/>
    </source>
</evidence>
<dbReference type="InterPro" id="IPR026577">
    <property type="entry name" value="SeqA_DNA-bd_C"/>
</dbReference>
<evidence type="ECO:0000256" key="4">
    <source>
        <dbReference type="PIRNR" id="PIRNR019401"/>
    </source>
</evidence>
<keyword evidence="3 4" id="KW-0238">DNA-binding</keyword>
<dbReference type="InterPro" id="IPR013321">
    <property type="entry name" value="Arc_rbn_hlx_hlx"/>
</dbReference>
<evidence type="ECO:0000313" key="8">
    <source>
        <dbReference type="Proteomes" id="UP000278437"/>
    </source>
</evidence>
<dbReference type="InterPro" id="IPR033761">
    <property type="entry name" value="SeqA_N"/>
</dbReference>
<dbReference type="AlphaFoldDB" id="A0A3Q9E558"/>
<sequence length="218" mass="23115">MKYIEVDEELYRYIAGKTERIGESASDILRRLLGLSVAEITEAAPVDISEPSMETPAAAKVADAVTAKPQVAATVAAQVSAVSADIATVRSAEPSADASADKSAEIDFANLLSETSLDAQKGAVGRFLYALECLHAAAPGRFEQVLQIQGRDRLYFATSKEALLKASKSANPKEIGCSGFWVTTNNNTAKKRTILEEALLQLGCDPVRAKSLGELALA</sequence>
<dbReference type="Gene3D" id="1.20.1380.10">
    <property type="entry name" value="Replication modulator SeqA, C-terminal DNA-binding domain"/>
    <property type="match status" value="1"/>
</dbReference>
<dbReference type="GO" id="GO:0006355">
    <property type="term" value="P:regulation of DNA-templated transcription"/>
    <property type="evidence" value="ECO:0007669"/>
    <property type="project" value="InterPro"/>
</dbReference>
<evidence type="ECO:0000256" key="1">
    <source>
        <dbReference type="ARBA" id="ARBA00022490"/>
    </source>
</evidence>
<evidence type="ECO:0000259" key="6">
    <source>
        <dbReference type="Pfam" id="PF17206"/>
    </source>
</evidence>
<dbReference type="InterPro" id="IPR005621">
    <property type="entry name" value="SeqA"/>
</dbReference>
<dbReference type="RefSeq" id="WP_126169449.1">
    <property type="nucleotide sequence ID" value="NZ_CP020373.1"/>
</dbReference>
<evidence type="ECO:0000313" key="7">
    <source>
        <dbReference type="EMBL" id="AZQ10504.1"/>
    </source>
</evidence>
<dbReference type="Pfam" id="PF17206">
    <property type="entry name" value="SeqA_N"/>
    <property type="match status" value="1"/>
</dbReference>
<dbReference type="Pfam" id="PF03925">
    <property type="entry name" value="SeqA"/>
    <property type="match status" value="1"/>
</dbReference>
<dbReference type="EMBL" id="CP020373">
    <property type="protein sequence ID" value="AZQ10504.1"/>
    <property type="molecule type" value="Genomic_DNA"/>
</dbReference>
<dbReference type="GO" id="GO:0032297">
    <property type="term" value="P:negative regulation of DNA-templated DNA replication initiation"/>
    <property type="evidence" value="ECO:0007669"/>
    <property type="project" value="InterPro"/>
</dbReference>
<name>A0A3Q9E558_9GAMM</name>
<evidence type="ECO:0000259" key="5">
    <source>
        <dbReference type="Pfam" id="PF03925"/>
    </source>
</evidence>
<comment type="subcellular location">
    <subcellularLocation>
        <location evidence="4">Cytoplasm</location>
    </subcellularLocation>
</comment>
<dbReference type="OrthoDB" id="5591069at2"/>
<feature type="domain" description="Negative modulator of initiation of replication SeqA N-terminal" evidence="6">
    <location>
        <begin position="1"/>
        <end position="36"/>
    </location>
</feature>
<dbReference type="PIRSF" id="PIRSF019401">
    <property type="entry name" value="SeqA"/>
    <property type="match status" value="1"/>
</dbReference>
<dbReference type="KEGG" id="skh:STH12_01382"/>
<dbReference type="Gene3D" id="1.10.1220.10">
    <property type="entry name" value="Met repressor-like"/>
    <property type="match status" value="1"/>
</dbReference>
<organism evidence="7 8">
    <name type="scientific">Shewanella khirikhana</name>
    <dbReference type="NCBI Taxonomy" id="1965282"/>
    <lineage>
        <taxon>Bacteria</taxon>
        <taxon>Pseudomonadati</taxon>
        <taxon>Pseudomonadota</taxon>
        <taxon>Gammaproteobacteria</taxon>
        <taxon>Alteromonadales</taxon>
        <taxon>Shewanellaceae</taxon>
        <taxon>Shewanella</taxon>
    </lineage>
</organism>
<accession>A0A3Q9E558</accession>
<dbReference type="Proteomes" id="UP000278437">
    <property type="component" value="Chromosome"/>
</dbReference>
<keyword evidence="1 4" id="KW-0963">Cytoplasm</keyword>
<dbReference type="InterPro" id="IPR036835">
    <property type="entry name" value="SeqA_DNA-bd_C_sf"/>
</dbReference>
<dbReference type="GO" id="GO:0003677">
    <property type="term" value="F:DNA binding"/>
    <property type="evidence" value="ECO:0007669"/>
    <property type="project" value="UniProtKB-KW"/>
</dbReference>
<dbReference type="GO" id="GO:0005737">
    <property type="term" value="C:cytoplasm"/>
    <property type="evidence" value="ECO:0007669"/>
    <property type="project" value="UniProtKB-SubCell"/>
</dbReference>
<feature type="domain" description="Replication modulator SeqA C-terminal DNA-binding" evidence="5">
    <location>
        <begin position="107"/>
        <end position="210"/>
    </location>
</feature>
<proteinExistence type="inferred from homology"/>
<keyword evidence="2 4" id="KW-0236">DNA replication inhibitor</keyword>
<dbReference type="SUPFAM" id="SSF47598">
    <property type="entry name" value="Ribbon-helix-helix"/>
    <property type="match status" value="1"/>
</dbReference>
<keyword evidence="8" id="KW-1185">Reference proteome</keyword>
<dbReference type="InterPro" id="IPR010985">
    <property type="entry name" value="Ribbon_hlx_hlx"/>
</dbReference>
<dbReference type="NCBIfam" id="NF008389">
    <property type="entry name" value="PRK11187.1"/>
    <property type="match status" value="1"/>
</dbReference>